<organism evidence="1 2">
    <name type="scientific">Cuscuta europaea</name>
    <name type="common">European dodder</name>
    <dbReference type="NCBI Taxonomy" id="41803"/>
    <lineage>
        <taxon>Eukaryota</taxon>
        <taxon>Viridiplantae</taxon>
        <taxon>Streptophyta</taxon>
        <taxon>Embryophyta</taxon>
        <taxon>Tracheophyta</taxon>
        <taxon>Spermatophyta</taxon>
        <taxon>Magnoliopsida</taxon>
        <taxon>eudicotyledons</taxon>
        <taxon>Gunneridae</taxon>
        <taxon>Pentapetalae</taxon>
        <taxon>asterids</taxon>
        <taxon>lamiids</taxon>
        <taxon>Solanales</taxon>
        <taxon>Convolvulaceae</taxon>
        <taxon>Cuscuteae</taxon>
        <taxon>Cuscuta</taxon>
        <taxon>Cuscuta subgen. Cuscuta</taxon>
    </lineage>
</organism>
<dbReference type="FunFam" id="3.10.20.90:FF:000269">
    <property type="entry name" value="Very-long-chain enoyl-CoA reductase"/>
    <property type="match status" value="1"/>
</dbReference>
<comment type="caution">
    <text evidence="1">The sequence shown here is derived from an EMBL/GenBank/DDBJ whole genome shotgun (WGS) entry which is preliminary data.</text>
</comment>
<dbReference type="OrthoDB" id="540503at2759"/>
<dbReference type="Proteomes" id="UP001152484">
    <property type="component" value="Unassembled WGS sequence"/>
</dbReference>
<accession>A0A9P1DZ16</accession>
<evidence type="ECO:0000313" key="1">
    <source>
        <dbReference type="EMBL" id="CAH9067861.1"/>
    </source>
</evidence>
<keyword evidence="2" id="KW-1185">Reference proteome</keyword>
<reference evidence="1" key="1">
    <citation type="submission" date="2022-07" db="EMBL/GenBank/DDBJ databases">
        <authorList>
            <person name="Macas J."/>
            <person name="Novak P."/>
            <person name="Neumann P."/>
        </authorList>
    </citation>
    <scope>NUCLEOTIDE SEQUENCE</scope>
</reference>
<gene>
    <name evidence="1" type="ORF">CEURO_LOCUS2640</name>
</gene>
<proteinExistence type="predicted"/>
<sequence>MKVFVNTRSGRELIKGGLDLSDFATVSDLQEQIHRRTKKYYSSRQRVALPLARGSTQKPTVLHYQKSLKEYTDGNTNELTVVFKDLGPQVKYSTLFFWEY</sequence>
<dbReference type="EMBL" id="CAMAPE010000005">
    <property type="protein sequence ID" value="CAH9067861.1"/>
    <property type="molecule type" value="Genomic_DNA"/>
</dbReference>
<dbReference type="AlphaFoldDB" id="A0A9P1DZ16"/>
<name>A0A9P1DZ16_CUSEU</name>
<protein>
    <submittedName>
        <fullName evidence="1">Uncharacterized protein</fullName>
    </submittedName>
</protein>
<evidence type="ECO:0000313" key="2">
    <source>
        <dbReference type="Proteomes" id="UP001152484"/>
    </source>
</evidence>